<proteinExistence type="predicted"/>
<comment type="caution">
    <text evidence="1">The sequence shown here is derived from an EMBL/GenBank/DDBJ whole genome shotgun (WGS) entry which is preliminary data.</text>
</comment>
<sequence length="403" mass="45909">MSLDSYIAQRFGSRNLQFYHAENLENFRTYCAAGKLLCRGELMNRNPNGFTVFYSDDRDRSLGVLGRAFGNLHDFGSLFQRARKTIPNVYGPIQLIFAPAVFSSMRDICVTPKSIVNLNQDWKQQAFLSEEKIEELLRVDGSHNQINPAFSFCELSCGNNSISLEFLKCVRVEPLRVSGWSLQEIVENELRTYGIHVPVETRSYTRVENRIALQQLVEFCEGLSIPHSREALPLPVNSLPATFQALELPKKKRLVLWCRYFTHGTIKPLRHDAKWEPNEGEDYTVCELCAPGDERPPSKVSYSFIRGGQWGELALGEGHCDWCGGVSVRCESCGIVHPVSDAQYDVPIECDGGCDLRFTVRQEEDGLVHVELMLSIEDEKMLYGYEDEDESPYWCEDEDESPY</sequence>
<dbReference type="EMBL" id="JAAAPK010000011">
    <property type="protein sequence ID" value="NBC44832.1"/>
    <property type="molecule type" value="Genomic_DNA"/>
</dbReference>
<reference evidence="1 2" key="1">
    <citation type="submission" date="2020-01" db="EMBL/GenBank/DDBJ databases">
        <title>The draft genome sequence of Corallococcus exiguus DSM 14696.</title>
        <authorList>
            <person name="Zhang X."/>
            <person name="Zhu H."/>
        </authorList>
    </citation>
    <scope>NUCLEOTIDE SEQUENCE [LARGE SCALE GENOMIC DNA]</scope>
    <source>
        <strain evidence="1 2">DSM 14696</strain>
    </source>
</reference>
<evidence type="ECO:0000313" key="2">
    <source>
        <dbReference type="Proteomes" id="UP000537825"/>
    </source>
</evidence>
<protein>
    <submittedName>
        <fullName evidence="1">Uncharacterized protein</fullName>
    </submittedName>
</protein>
<organism evidence="1 2">
    <name type="scientific">Corallococcus exiguus</name>
    <dbReference type="NCBI Taxonomy" id="83462"/>
    <lineage>
        <taxon>Bacteria</taxon>
        <taxon>Pseudomonadati</taxon>
        <taxon>Myxococcota</taxon>
        <taxon>Myxococcia</taxon>
        <taxon>Myxococcales</taxon>
        <taxon>Cystobacterineae</taxon>
        <taxon>Myxococcaceae</taxon>
        <taxon>Corallococcus</taxon>
    </lineage>
</organism>
<evidence type="ECO:0000313" key="1">
    <source>
        <dbReference type="EMBL" id="NBC44832.1"/>
    </source>
</evidence>
<dbReference type="Proteomes" id="UP000537825">
    <property type="component" value="Unassembled WGS sequence"/>
</dbReference>
<accession>A0A7X4YI67</accession>
<name>A0A7X4YI67_9BACT</name>
<keyword evidence="2" id="KW-1185">Reference proteome</keyword>
<dbReference type="AlphaFoldDB" id="A0A7X4YI67"/>
<dbReference type="RefSeq" id="WP_139915921.1">
    <property type="nucleotide sequence ID" value="NZ_CBCSLE010000011.1"/>
</dbReference>
<gene>
    <name evidence="1" type="ORF">GTZ93_34045</name>
</gene>